<evidence type="ECO:0008006" key="3">
    <source>
        <dbReference type="Google" id="ProtNLM"/>
    </source>
</evidence>
<keyword evidence="2" id="KW-1185">Reference proteome</keyword>
<dbReference type="Gene3D" id="3.80.10.10">
    <property type="entry name" value="Ribonuclease Inhibitor"/>
    <property type="match status" value="1"/>
</dbReference>
<accession>A0AAD5SKM1</accession>
<gene>
    <name evidence="1" type="ORF">HK097_009781</name>
</gene>
<evidence type="ECO:0000313" key="1">
    <source>
        <dbReference type="EMBL" id="KAJ3055663.1"/>
    </source>
</evidence>
<name>A0AAD5SKM1_9FUNG</name>
<dbReference type="Proteomes" id="UP001212841">
    <property type="component" value="Unassembled WGS sequence"/>
</dbReference>
<dbReference type="EMBL" id="JADGJD010000068">
    <property type="protein sequence ID" value="KAJ3055663.1"/>
    <property type="molecule type" value="Genomic_DNA"/>
</dbReference>
<sequence>MMFPPLPSKLSAVGGDVLAGGQGILARSSSTSSLVITKVVTVVHPQPRRRGSNSSISSACSDASIASAGSSLVDEGYGSWEDGAPIKYIGGKSYAESAASTPERRLSYSDMFTMSPTEEHDCMNFSMDMEGEIDTLVMNDGSRTTAPSMAAHLLPELLHTVFSILSTTRSSNRQRTLAACTRVNRYWHAVATPTLYAHPDLATEHAIDRFVKACVLSGRGLGAFGGNGIHVRTLDLSKVRLHEPSHTFHLRTLASACRKIRTLKLWCEGLDLRTLQSLTSASPHLDTLVVAGHLAAYPNPSHSHTTTLTPQHLLKALNPFMYTTLPRLKTLQIDIGFDGDIFRSHLATLITSHLSPACTHFRMGGADMDAHVTSLVRHAPNLKSVLYAWANLSEESVLTLAEHLRGLRVVDLRGCQKAVTERSIAELVGKCKDVESLDISFTSTSVWGTNAILETLEGAEKIHTLILAGTTPSAAALKNLIRKKGGQLRCLSLAWVSSVDDSVGEDVSVAISVLVVGALGIRVVE</sequence>
<evidence type="ECO:0000313" key="2">
    <source>
        <dbReference type="Proteomes" id="UP001212841"/>
    </source>
</evidence>
<dbReference type="SUPFAM" id="SSF52047">
    <property type="entry name" value="RNI-like"/>
    <property type="match status" value="1"/>
</dbReference>
<comment type="caution">
    <text evidence="1">The sequence shown here is derived from an EMBL/GenBank/DDBJ whole genome shotgun (WGS) entry which is preliminary data.</text>
</comment>
<dbReference type="AlphaFoldDB" id="A0AAD5SKM1"/>
<protein>
    <recommendedName>
        <fullName evidence="3">F-box domain-containing protein</fullName>
    </recommendedName>
</protein>
<reference evidence="1" key="1">
    <citation type="submission" date="2020-05" db="EMBL/GenBank/DDBJ databases">
        <title>Phylogenomic resolution of chytrid fungi.</title>
        <authorList>
            <person name="Stajich J.E."/>
            <person name="Amses K."/>
            <person name="Simmons R."/>
            <person name="Seto K."/>
            <person name="Myers J."/>
            <person name="Bonds A."/>
            <person name="Quandt C.A."/>
            <person name="Barry K."/>
            <person name="Liu P."/>
            <person name="Grigoriev I."/>
            <person name="Longcore J.E."/>
            <person name="James T.Y."/>
        </authorList>
    </citation>
    <scope>NUCLEOTIDE SEQUENCE</scope>
    <source>
        <strain evidence="1">JEL0318</strain>
    </source>
</reference>
<organism evidence="1 2">
    <name type="scientific">Rhizophlyctis rosea</name>
    <dbReference type="NCBI Taxonomy" id="64517"/>
    <lineage>
        <taxon>Eukaryota</taxon>
        <taxon>Fungi</taxon>
        <taxon>Fungi incertae sedis</taxon>
        <taxon>Chytridiomycota</taxon>
        <taxon>Chytridiomycota incertae sedis</taxon>
        <taxon>Chytridiomycetes</taxon>
        <taxon>Rhizophlyctidales</taxon>
        <taxon>Rhizophlyctidaceae</taxon>
        <taxon>Rhizophlyctis</taxon>
    </lineage>
</organism>
<dbReference type="InterPro" id="IPR032675">
    <property type="entry name" value="LRR_dom_sf"/>
</dbReference>
<proteinExistence type="predicted"/>